<proteinExistence type="predicted"/>
<reference evidence="1" key="1">
    <citation type="journal article" date="2020" name="Fungal Divers.">
        <title>Resolving the Mortierellaceae phylogeny through synthesis of multi-gene phylogenetics and phylogenomics.</title>
        <authorList>
            <person name="Vandepol N."/>
            <person name="Liber J."/>
            <person name="Desiro A."/>
            <person name="Na H."/>
            <person name="Kennedy M."/>
            <person name="Barry K."/>
            <person name="Grigoriev I.V."/>
            <person name="Miller A.N."/>
            <person name="O'Donnell K."/>
            <person name="Stajich J.E."/>
            <person name="Bonito G."/>
        </authorList>
    </citation>
    <scope>NUCLEOTIDE SEQUENCE</scope>
    <source>
        <strain evidence="1">NRRL 28262</strain>
    </source>
</reference>
<dbReference type="Proteomes" id="UP001194580">
    <property type="component" value="Unassembled WGS sequence"/>
</dbReference>
<dbReference type="Gene3D" id="3.90.550.10">
    <property type="entry name" value="Spore Coat Polysaccharide Biosynthesis Protein SpsA, Chain A"/>
    <property type="match status" value="1"/>
</dbReference>
<dbReference type="InterPro" id="IPR029044">
    <property type="entry name" value="Nucleotide-diphossugar_trans"/>
</dbReference>
<evidence type="ECO:0000313" key="1">
    <source>
        <dbReference type="EMBL" id="KAG0257283.1"/>
    </source>
</evidence>
<evidence type="ECO:0000313" key="2">
    <source>
        <dbReference type="Proteomes" id="UP001194580"/>
    </source>
</evidence>
<accession>A0AAD4D240</accession>
<gene>
    <name evidence="1" type="ORF">BGZ95_005290</name>
</gene>
<dbReference type="AlphaFoldDB" id="A0AAD4D240"/>
<sequence length="94" mass="10032">MIRVPNDLLGRMIDSGKDAITTATRSGPGGGFIDWNAWVGERIKPSAEEQATLEQGGILVPGPKSVKLTRELQGEFGELDSVGATVLFVRGEVH</sequence>
<dbReference type="EMBL" id="JAAAIL010002440">
    <property type="protein sequence ID" value="KAG0257283.1"/>
    <property type="molecule type" value="Genomic_DNA"/>
</dbReference>
<organism evidence="1 2">
    <name type="scientific">Linnemannia exigua</name>
    <dbReference type="NCBI Taxonomy" id="604196"/>
    <lineage>
        <taxon>Eukaryota</taxon>
        <taxon>Fungi</taxon>
        <taxon>Fungi incertae sedis</taxon>
        <taxon>Mucoromycota</taxon>
        <taxon>Mortierellomycotina</taxon>
        <taxon>Mortierellomycetes</taxon>
        <taxon>Mortierellales</taxon>
        <taxon>Mortierellaceae</taxon>
        <taxon>Linnemannia</taxon>
    </lineage>
</organism>
<keyword evidence="2" id="KW-1185">Reference proteome</keyword>
<name>A0AAD4D240_9FUNG</name>
<comment type="caution">
    <text evidence="1">The sequence shown here is derived from an EMBL/GenBank/DDBJ whole genome shotgun (WGS) entry which is preliminary data.</text>
</comment>
<protein>
    <submittedName>
        <fullName evidence="1">Uncharacterized protein</fullName>
    </submittedName>
</protein>